<gene>
    <name evidence="2" type="ORF">GCM10023196_079170</name>
</gene>
<accession>A0ABP8UPG1</accession>
<dbReference type="InterPro" id="IPR051265">
    <property type="entry name" value="HIBADH-related_NP60_sf"/>
</dbReference>
<keyword evidence="3" id="KW-1185">Reference proteome</keyword>
<proteinExistence type="predicted"/>
<evidence type="ECO:0000313" key="3">
    <source>
        <dbReference type="Proteomes" id="UP001501442"/>
    </source>
</evidence>
<dbReference type="EMBL" id="BAABHK010000014">
    <property type="protein sequence ID" value="GAA4635078.1"/>
    <property type="molecule type" value="Genomic_DNA"/>
</dbReference>
<reference evidence="3" key="1">
    <citation type="journal article" date="2019" name="Int. J. Syst. Evol. Microbiol.">
        <title>The Global Catalogue of Microorganisms (GCM) 10K type strain sequencing project: providing services to taxonomists for standard genome sequencing and annotation.</title>
        <authorList>
            <consortium name="The Broad Institute Genomics Platform"/>
            <consortium name="The Broad Institute Genome Sequencing Center for Infectious Disease"/>
            <person name="Wu L."/>
            <person name="Ma J."/>
        </authorList>
    </citation>
    <scope>NUCLEOTIDE SEQUENCE [LARGE SCALE GENOMIC DNA]</scope>
    <source>
        <strain evidence="3">JCM 17939</strain>
    </source>
</reference>
<dbReference type="PANTHER" id="PTHR43580">
    <property type="entry name" value="OXIDOREDUCTASE GLYR1-RELATED"/>
    <property type="match status" value="1"/>
</dbReference>
<evidence type="ECO:0000259" key="1">
    <source>
        <dbReference type="Pfam" id="PF03446"/>
    </source>
</evidence>
<protein>
    <recommendedName>
        <fullName evidence="1">6-phosphogluconate dehydrogenase NADP-binding domain-containing protein</fullName>
    </recommendedName>
</protein>
<dbReference type="InterPro" id="IPR036291">
    <property type="entry name" value="NAD(P)-bd_dom_sf"/>
</dbReference>
<dbReference type="Gene3D" id="3.40.50.720">
    <property type="entry name" value="NAD(P)-binding Rossmann-like Domain"/>
    <property type="match status" value="1"/>
</dbReference>
<dbReference type="SUPFAM" id="SSF51735">
    <property type="entry name" value="NAD(P)-binding Rossmann-fold domains"/>
    <property type="match status" value="1"/>
</dbReference>
<dbReference type="Proteomes" id="UP001501442">
    <property type="component" value="Unassembled WGS sequence"/>
</dbReference>
<dbReference type="InterPro" id="IPR006115">
    <property type="entry name" value="6PGDH_NADP-bd"/>
</dbReference>
<dbReference type="Pfam" id="PF03446">
    <property type="entry name" value="NAD_binding_2"/>
    <property type="match status" value="1"/>
</dbReference>
<comment type="caution">
    <text evidence="2">The sequence shown here is derived from an EMBL/GenBank/DDBJ whole genome shotgun (WGS) entry which is preliminary data.</text>
</comment>
<evidence type="ECO:0000313" key="2">
    <source>
        <dbReference type="EMBL" id="GAA4635078.1"/>
    </source>
</evidence>
<feature type="domain" description="6-phosphogluconate dehydrogenase NADP-binding" evidence="1">
    <location>
        <begin position="1"/>
        <end position="136"/>
    </location>
</feature>
<sequence length="244" mass="24384">MGAPLARRLLSAEHDLTVWNRTAERAAPLGAAGAAIAATPEEAASAADVVITMLADGPALEAVAERIAPAMRPDARLIEMSTVGPAAVRALAARMPTVVDAPVMGSVDRAAAGTLTVLAGGDVDRVADILATFGTVVRCGELGAGAARKILLINAVIGAVTLTADLAELGAGLGVPDPLDLLAEGPLAGAVARIRAAGADFPLGLAAKDVGLALDVAALPVLDAVRERLLKAPDQEADLGKVLK</sequence>
<name>A0ABP8UPG1_9ACTN</name>
<organism evidence="2 3">
    <name type="scientific">Actinoallomurus vinaceus</name>
    <dbReference type="NCBI Taxonomy" id="1080074"/>
    <lineage>
        <taxon>Bacteria</taxon>
        <taxon>Bacillati</taxon>
        <taxon>Actinomycetota</taxon>
        <taxon>Actinomycetes</taxon>
        <taxon>Streptosporangiales</taxon>
        <taxon>Thermomonosporaceae</taxon>
        <taxon>Actinoallomurus</taxon>
    </lineage>
</organism>
<dbReference type="PANTHER" id="PTHR43580:SF2">
    <property type="entry name" value="CYTOKINE-LIKE NUCLEAR FACTOR N-PAC"/>
    <property type="match status" value="1"/>
</dbReference>